<keyword evidence="2" id="KW-1185">Reference proteome</keyword>
<name>A0A841U0Q1_9BACL</name>
<proteinExistence type="predicted"/>
<dbReference type="AlphaFoldDB" id="A0A841U0Q1"/>
<dbReference type="EMBL" id="JACJVR010000031">
    <property type="protein sequence ID" value="MBB6691504.1"/>
    <property type="molecule type" value="Genomic_DNA"/>
</dbReference>
<protein>
    <submittedName>
        <fullName evidence="1">Permease</fullName>
    </submittedName>
</protein>
<reference evidence="1 2" key="1">
    <citation type="submission" date="2020-08" db="EMBL/GenBank/DDBJ databases">
        <title>Cohnella phylogeny.</title>
        <authorList>
            <person name="Dunlap C."/>
        </authorList>
    </citation>
    <scope>NUCLEOTIDE SEQUENCE [LARGE SCALE GENOMIC DNA]</scope>
    <source>
        <strain evidence="1 2">DSM 25239</strain>
    </source>
</reference>
<accession>A0A841U0Q1</accession>
<dbReference type="RefSeq" id="WP_185135499.1">
    <property type="nucleotide sequence ID" value="NZ_JACJVR010000031.1"/>
</dbReference>
<evidence type="ECO:0000313" key="2">
    <source>
        <dbReference type="Proteomes" id="UP000553776"/>
    </source>
</evidence>
<dbReference type="Proteomes" id="UP000553776">
    <property type="component" value="Unassembled WGS sequence"/>
</dbReference>
<organism evidence="1 2">
    <name type="scientific">Cohnella xylanilytica</name>
    <dbReference type="NCBI Taxonomy" id="557555"/>
    <lineage>
        <taxon>Bacteria</taxon>
        <taxon>Bacillati</taxon>
        <taxon>Bacillota</taxon>
        <taxon>Bacilli</taxon>
        <taxon>Bacillales</taxon>
        <taxon>Paenibacillaceae</taxon>
        <taxon>Cohnella</taxon>
    </lineage>
</organism>
<sequence>MTASTSYDSFKLAVYCTAGCLNESFDRLEEELAFFRKHLKLSKVYIENHRGDVCLSRERLLALKAFFEERGIETAGGITPTLGDSYRPGYERLFGGICYTDEASRAKFREAVETAASVFDEVIFDDFFFTNCGCDDCLARKGDRSWEEFRLELMAEVSENLIMKPARAVNPNSRMVIKYPNWNEAYQASGYNTEKQPGIFDSLYTGTETRDPAISQQHIPRYASYSLLRWMDNLAPGRNGGAWFDNLDCTYLDYYLEQANLSVFGRAKELTLFCYSLLKDSAHVPALGFQLGKLDEVAAALGRPVGAWVYEPHHARGEDHLYDYLGMLGISFELTPHFPTDTSAPLLITKNAARDEAVIGKMKEYLRSGGRIVMTSGFVEEMAGRGAEEFTTLRPTGKKLEVGQFAIDTNSCTFNEFSFSAEPVSFPVLDYSTNGTWQTVVALRGHNNIPVLMYDNYGKGKIHTLVIPDDYADLWKLPENVVTRIRKTLSPAALPFAIEGPGQAGLFPSDNGAFVLENFAPIPQRWRISVPEGRELRAPDGGAPSGAVRVGTAADGSAVYEVRLSPSRFAAYAVR</sequence>
<comment type="caution">
    <text evidence="1">The sequence shown here is derived from an EMBL/GenBank/DDBJ whole genome shotgun (WGS) entry which is preliminary data.</text>
</comment>
<evidence type="ECO:0000313" key="1">
    <source>
        <dbReference type="EMBL" id="MBB6691504.1"/>
    </source>
</evidence>
<gene>
    <name evidence="1" type="ORF">H7B90_08850</name>
</gene>